<name>V4HGW8_9EURY</name>
<dbReference type="Proteomes" id="UP000017840">
    <property type="component" value="Unassembled WGS sequence"/>
</dbReference>
<feature type="region of interest" description="Disordered" evidence="1">
    <location>
        <begin position="1"/>
        <end position="66"/>
    </location>
</feature>
<dbReference type="EMBL" id="ASGZ01000002">
    <property type="protein sequence ID" value="ESP89955.1"/>
    <property type="molecule type" value="Genomic_DNA"/>
</dbReference>
<feature type="compositionally biased region" description="Basic and acidic residues" evidence="1">
    <location>
        <begin position="10"/>
        <end position="24"/>
    </location>
</feature>
<proteinExistence type="predicted"/>
<keyword evidence="3" id="KW-1185">Reference proteome</keyword>
<evidence type="ECO:0000313" key="3">
    <source>
        <dbReference type="Proteomes" id="UP000017840"/>
    </source>
</evidence>
<protein>
    <submittedName>
        <fullName evidence="2">Uncharacterized protein</fullName>
    </submittedName>
</protein>
<feature type="compositionally biased region" description="Low complexity" evidence="1">
    <location>
        <begin position="25"/>
        <end position="34"/>
    </location>
</feature>
<sequence length="66" mass="7071">MAPGRTARRPLREAVDEPERDRSVDAVGGDAAGVADDEAETRQVRHRSRADPDAGRCARPTAGHHA</sequence>
<dbReference type="AlphaFoldDB" id="V4HGW8"/>
<gene>
    <name evidence="2" type="ORF">K933_00292</name>
</gene>
<reference evidence="2 3" key="1">
    <citation type="journal article" date="2013" name="Genome Announc.">
        <title>Draft Genome Sequence of 'Candidatus Halobonum tyrrellensis' Strain G22, Isolated from the Hypersaline Waters of Lake Tyrrell, Australia.</title>
        <authorList>
            <person name="Ugalde J.A."/>
            <person name="Narasingarao P."/>
            <person name="Kuo S."/>
            <person name="Podell S."/>
            <person name="Allen E.E."/>
        </authorList>
    </citation>
    <scope>NUCLEOTIDE SEQUENCE [LARGE SCALE GENOMIC DNA]</scope>
    <source>
        <strain evidence="2 3">G22</strain>
    </source>
</reference>
<comment type="caution">
    <text evidence="2">The sequence shown here is derived from an EMBL/GenBank/DDBJ whole genome shotgun (WGS) entry which is preliminary data.</text>
</comment>
<dbReference type="STRING" id="1324957.K933_00292"/>
<organism evidence="2 3">
    <name type="scientific">Candidatus Halobonum tyrrellensis G22</name>
    <dbReference type="NCBI Taxonomy" id="1324957"/>
    <lineage>
        <taxon>Archaea</taxon>
        <taxon>Methanobacteriati</taxon>
        <taxon>Methanobacteriota</taxon>
        <taxon>Stenosarchaea group</taxon>
        <taxon>Halobacteria</taxon>
        <taxon>Halobacteriales</taxon>
        <taxon>Haloferacaceae</taxon>
        <taxon>Candidatus Halobonum</taxon>
    </lineage>
</organism>
<evidence type="ECO:0000256" key="1">
    <source>
        <dbReference type="SAM" id="MobiDB-lite"/>
    </source>
</evidence>
<accession>V4HGW8</accession>
<evidence type="ECO:0000313" key="2">
    <source>
        <dbReference type="EMBL" id="ESP89955.1"/>
    </source>
</evidence>